<keyword evidence="4" id="KW-0808">Transferase</keyword>
<dbReference type="EC" id="2.7.13.3" evidence="2"/>
<gene>
    <name evidence="13" type="ORF">D7X32_16875</name>
</gene>
<dbReference type="SMART" id="SM00388">
    <property type="entry name" value="HisKA"/>
    <property type="match status" value="1"/>
</dbReference>
<organism evidence="13 14">
    <name type="scientific">Corallococcus carmarthensis</name>
    <dbReference type="NCBI Taxonomy" id="2316728"/>
    <lineage>
        <taxon>Bacteria</taxon>
        <taxon>Pseudomonadati</taxon>
        <taxon>Myxococcota</taxon>
        <taxon>Myxococcia</taxon>
        <taxon>Myxococcales</taxon>
        <taxon>Cystobacterineae</taxon>
        <taxon>Myxococcaceae</taxon>
        <taxon>Corallococcus</taxon>
    </lineage>
</organism>
<proteinExistence type="predicted"/>
<evidence type="ECO:0000256" key="10">
    <source>
        <dbReference type="SAM" id="MobiDB-lite"/>
    </source>
</evidence>
<dbReference type="Gene3D" id="3.30.565.10">
    <property type="entry name" value="Histidine kinase-like ATPase, C-terminal domain"/>
    <property type="match status" value="1"/>
</dbReference>
<dbReference type="InterPro" id="IPR003594">
    <property type="entry name" value="HATPase_dom"/>
</dbReference>
<dbReference type="Gene3D" id="1.10.287.130">
    <property type="match status" value="1"/>
</dbReference>
<evidence type="ECO:0000256" key="8">
    <source>
        <dbReference type="ARBA" id="ARBA00023012"/>
    </source>
</evidence>
<evidence type="ECO:0000256" key="2">
    <source>
        <dbReference type="ARBA" id="ARBA00012438"/>
    </source>
</evidence>
<feature type="transmembrane region" description="Helical" evidence="11">
    <location>
        <begin position="27"/>
        <end position="48"/>
    </location>
</feature>
<dbReference type="InterPro" id="IPR005467">
    <property type="entry name" value="His_kinase_dom"/>
</dbReference>
<sequence length="465" mass="50513">MTPPAARAWDDADGDVRARRRVRRRTYWWCSLLIALGALAHPLVLGGFRADFLAVYWFWAGAFLVLGAVVGAGWLRPPFSGIAAGTISLTALAVCIHLTGGLASPLFPSFYTVPLFVTVFVPGQRLPVWSAMGGTLLAVVLMMWLAAVPWTAFVSQCISLLFVFAVSAHGAEAFRKLRAAERTAHLERVEALRQLAESESRRARVERQRAEVERLVVVGQLAAGVAHEVNNPLAYVKSNLHYLQEEWAHGSPDDLEDVLRVLDETQQGVMRIQQIVTDLRLFAREAPDGAESCDVAETLAEAQRLASVRLRSLGVVEHDVAPGLAPARVTARHLVQVLVNLLLNAADALESMRPSRHAHVMLRARMEDGRVRVEVEDNGPGIPEAALPRLFEPFFTTKPPGKGTGLGLALCRDYVARAGGTLEAENRSEGGARFILRLPVAGTSSPPVHREAPASEDANAEPAAE</sequence>
<evidence type="ECO:0000256" key="4">
    <source>
        <dbReference type="ARBA" id="ARBA00022679"/>
    </source>
</evidence>
<dbReference type="CDD" id="cd00075">
    <property type="entry name" value="HATPase"/>
    <property type="match status" value="1"/>
</dbReference>
<evidence type="ECO:0000256" key="5">
    <source>
        <dbReference type="ARBA" id="ARBA00022741"/>
    </source>
</evidence>
<dbReference type="EMBL" id="RAWE01000054">
    <property type="protein sequence ID" value="RKH02445.1"/>
    <property type="molecule type" value="Genomic_DNA"/>
</dbReference>
<dbReference type="RefSeq" id="WP_120603574.1">
    <property type="nucleotide sequence ID" value="NZ_RAWE01000054.1"/>
</dbReference>
<feature type="transmembrane region" description="Helical" evidence="11">
    <location>
        <begin position="54"/>
        <end position="75"/>
    </location>
</feature>
<name>A0A3A8KDM8_9BACT</name>
<dbReference type="SUPFAM" id="SSF47384">
    <property type="entry name" value="Homodimeric domain of signal transducing histidine kinase"/>
    <property type="match status" value="1"/>
</dbReference>
<evidence type="ECO:0000259" key="12">
    <source>
        <dbReference type="PROSITE" id="PS50109"/>
    </source>
</evidence>
<comment type="catalytic activity">
    <reaction evidence="1">
        <text>ATP + protein L-histidine = ADP + protein N-phospho-L-histidine.</text>
        <dbReference type="EC" id="2.7.13.3"/>
    </reaction>
</comment>
<keyword evidence="7" id="KW-0067">ATP-binding</keyword>
<feature type="coiled-coil region" evidence="9">
    <location>
        <begin position="186"/>
        <end position="215"/>
    </location>
</feature>
<dbReference type="InterPro" id="IPR003661">
    <property type="entry name" value="HisK_dim/P_dom"/>
</dbReference>
<evidence type="ECO:0000256" key="1">
    <source>
        <dbReference type="ARBA" id="ARBA00000085"/>
    </source>
</evidence>
<dbReference type="PROSITE" id="PS50109">
    <property type="entry name" value="HIS_KIN"/>
    <property type="match status" value="1"/>
</dbReference>
<feature type="region of interest" description="Disordered" evidence="10">
    <location>
        <begin position="442"/>
        <end position="465"/>
    </location>
</feature>
<evidence type="ECO:0000256" key="11">
    <source>
        <dbReference type="SAM" id="Phobius"/>
    </source>
</evidence>
<dbReference type="GO" id="GO:0000155">
    <property type="term" value="F:phosphorelay sensor kinase activity"/>
    <property type="evidence" value="ECO:0007669"/>
    <property type="project" value="InterPro"/>
</dbReference>
<keyword evidence="8" id="KW-0902">Two-component regulatory system</keyword>
<feature type="transmembrane region" description="Helical" evidence="11">
    <location>
        <begin position="82"/>
        <end position="99"/>
    </location>
</feature>
<reference evidence="14" key="1">
    <citation type="submission" date="2018-09" db="EMBL/GenBank/DDBJ databases">
        <authorList>
            <person name="Livingstone P.G."/>
            <person name="Whitworth D.E."/>
        </authorList>
    </citation>
    <scope>NUCLEOTIDE SEQUENCE [LARGE SCALE GENOMIC DNA]</scope>
    <source>
        <strain evidence="14">CA043D</strain>
    </source>
</reference>
<keyword evidence="3" id="KW-0597">Phosphoprotein</keyword>
<dbReference type="CDD" id="cd00082">
    <property type="entry name" value="HisKA"/>
    <property type="match status" value="1"/>
</dbReference>
<dbReference type="PANTHER" id="PTHR43065:SF10">
    <property type="entry name" value="PEROXIDE STRESS-ACTIVATED HISTIDINE KINASE MAK3"/>
    <property type="match status" value="1"/>
</dbReference>
<evidence type="ECO:0000313" key="14">
    <source>
        <dbReference type="Proteomes" id="UP000268313"/>
    </source>
</evidence>
<dbReference type="PANTHER" id="PTHR43065">
    <property type="entry name" value="SENSOR HISTIDINE KINASE"/>
    <property type="match status" value="1"/>
</dbReference>
<dbReference type="Pfam" id="PF02518">
    <property type="entry name" value="HATPase_c"/>
    <property type="match status" value="1"/>
</dbReference>
<keyword evidence="11" id="KW-1133">Transmembrane helix</keyword>
<keyword evidence="11" id="KW-0812">Transmembrane</keyword>
<dbReference type="GO" id="GO:0005524">
    <property type="term" value="F:ATP binding"/>
    <property type="evidence" value="ECO:0007669"/>
    <property type="project" value="UniProtKB-KW"/>
</dbReference>
<keyword evidence="9" id="KW-0175">Coiled coil</keyword>
<dbReference type="InterPro" id="IPR036097">
    <property type="entry name" value="HisK_dim/P_sf"/>
</dbReference>
<keyword evidence="14" id="KW-1185">Reference proteome</keyword>
<dbReference type="Proteomes" id="UP000268313">
    <property type="component" value="Unassembled WGS sequence"/>
</dbReference>
<evidence type="ECO:0000256" key="6">
    <source>
        <dbReference type="ARBA" id="ARBA00022777"/>
    </source>
</evidence>
<dbReference type="OrthoDB" id="5525548at2"/>
<dbReference type="SUPFAM" id="SSF55874">
    <property type="entry name" value="ATPase domain of HSP90 chaperone/DNA topoisomerase II/histidine kinase"/>
    <property type="match status" value="1"/>
</dbReference>
<dbReference type="Pfam" id="PF00512">
    <property type="entry name" value="HisKA"/>
    <property type="match status" value="1"/>
</dbReference>
<accession>A0A3A8KDM8</accession>
<dbReference type="PRINTS" id="PR00344">
    <property type="entry name" value="BCTRLSENSOR"/>
</dbReference>
<dbReference type="InterPro" id="IPR004358">
    <property type="entry name" value="Sig_transdc_His_kin-like_C"/>
</dbReference>
<evidence type="ECO:0000256" key="9">
    <source>
        <dbReference type="SAM" id="Coils"/>
    </source>
</evidence>
<feature type="transmembrane region" description="Helical" evidence="11">
    <location>
        <begin position="128"/>
        <end position="147"/>
    </location>
</feature>
<keyword evidence="5" id="KW-0547">Nucleotide-binding</keyword>
<dbReference type="AlphaFoldDB" id="A0A3A8KDM8"/>
<protein>
    <recommendedName>
        <fullName evidence="2">histidine kinase</fullName>
        <ecNumber evidence="2">2.7.13.3</ecNumber>
    </recommendedName>
</protein>
<dbReference type="SMART" id="SM00387">
    <property type="entry name" value="HATPase_c"/>
    <property type="match status" value="1"/>
</dbReference>
<feature type="domain" description="Histidine kinase" evidence="12">
    <location>
        <begin position="224"/>
        <end position="442"/>
    </location>
</feature>
<keyword evidence="11" id="KW-0472">Membrane</keyword>
<comment type="caution">
    <text evidence="13">The sequence shown here is derived from an EMBL/GenBank/DDBJ whole genome shotgun (WGS) entry which is preliminary data.</text>
</comment>
<keyword evidence="6" id="KW-0418">Kinase</keyword>
<evidence type="ECO:0000256" key="3">
    <source>
        <dbReference type="ARBA" id="ARBA00022553"/>
    </source>
</evidence>
<evidence type="ECO:0000313" key="13">
    <source>
        <dbReference type="EMBL" id="RKH02445.1"/>
    </source>
</evidence>
<feature type="transmembrane region" description="Helical" evidence="11">
    <location>
        <begin position="153"/>
        <end position="174"/>
    </location>
</feature>
<dbReference type="InterPro" id="IPR036890">
    <property type="entry name" value="HATPase_C_sf"/>
</dbReference>
<evidence type="ECO:0000256" key="7">
    <source>
        <dbReference type="ARBA" id="ARBA00022840"/>
    </source>
</evidence>